<gene>
    <name evidence="3" type="ORF">SAMN04487988_10681</name>
</gene>
<dbReference type="AlphaFoldDB" id="A0A1I2TKG4"/>
<keyword evidence="4" id="KW-1185">Reference proteome</keyword>
<feature type="domain" description="Apiosidase-like catalytic" evidence="2">
    <location>
        <begin position="25"/>
        <end position="372"/>
    </location>
</feature>
<dbReference type="EMBL" id="FOPC01000006">
    <property type="protein sequence ID" value="SFG65358.1"/>
    <property type="molecule type" value="Genomic_DNA"/>
</dbReference>
<dbReference type="RefSeq" id="WP_177188456.1">
    <property type="nucleotide sequence ID" value="NZ_FOPC01000006.1"/>
</dbReference>
<reference evidence="4" key="1">
    <citation type="submission" date="2016-10" db="EMBL/GenBank/DDBJ databases">
        <authorList>
            <person name="Varghese N."/>
            <person name="Submissions S."/>
        </authorList>
    </citation>
    <scope>NUCLEOTIDE SEQUENCE [LARGE SCALE GENOMIC DNA]</scope>
    <source>
        <strain evidence="4">DSM 19315</strain>
    </source>
</reference>
<dbReference type="InterPro" id="IPR024749">
    <property type="entry name" value="Collagen-bd_put"/>
</dbReference>
<protein>
    <submittedName>
        <fullName evidence="3">Putative collagen-binding domain of a collagenase</fullName>
    </submittedName>
</protein>
<evidence type="ECO:0000259" key="1">
    <source>
        <dbReference type="Pfam" id="PF12904"/>
    </source>
</evidence>
<dbReference type="InterPro" id="IPR025277">
    <property type="entry name" value="Apiosidase-like_cat_dom"/>
</dbReference>
<dbReference type="PANTHER" id="PTHR37836">
    <property type="entry name" value="LMO1036 PROTEIN"/>
    <property type="match status" value="1"/>
</dbReference>
<dbReference type="InterPro" id="IPR017853">
    <property type="entry name" value="GH"/>
</dbReference>
<accession>A0A1I2TKG4</accession>
<proteinExistence type="predicted"/>
<dbReference type="PANTHER" id="PTHR37836:SF3">
    <property type="entry name" value="ENDOGLUCANASE"/>
    <property type="match status" value="1"/>
</dbReference>
<dbReference type="Pfam" id="PF13204">
    <property type="entry name" value="Apiosidase"/>
    <property type="match status" value="1"/>
</dbReference>
<feature type="domain" description="Putative collagen-binding" evidence="1">
    <location>
        <begin position="376"/>
        <end position="467"/>
    </location>
</feature>
<evidence type="ECO:0000313" key="4">
    <source>
        <dbReference type="Proteomes" id="UP000199642"/>
    </source>
</evidence>
<dbReference type="STRING" id="435880.SAMN04487988_10681"/>
<dbReference type="Gene3D" id="3.20.20.80">
    <property type="entry name" value="Glycosidases"/>
    <property type="match status" value="1"/>
</dbReference>
<dbReference type="Pfam" id="PF12904">
    <property type="entry name" value="Collagen_bind_2"/>
    <property type="match status" value="1"/>
</dbReference>
<dbReference type="Proteomes" id="UP000199642">
    <property type="component" value="Unassembled WGS sequence"/>
</dbReference>
<name>A0A1I2TKG4_9BACT</name>
<evidence type="ECO:0000259" key="2">
    <source>
        <dbReference type="Pfam" id="PF13204"/>
    </source>
</evidence>
<sequence length="469" mass="53599">MKSTGFTLLLVLVFQVAFTQELAISENQRYLIYKSDSTPFFWLGDTAWELFHKLDREEALHYLQTRADQGFTVIQAVILAERDGVRTPNAYGDLPFEDLDPKRPNEAYFEHVDFIIDEANKLGLVMGVLPTWGDKVYSEHPGAGPILFGEENARIFGEYLGRRYRDANLVWILGGDRDIANEEVRAVWDAMAAGIAEGDGKTHLMTYHPRGSRSSGDYLHDADWMDFNMYQSSHARFYNPVYEFALKDRALQPTKPTLDGEPAYEDIPVAFWEFMKFEPGEFSEITDEDGTLKDRTPFTKGFFDGKSVRVHAYWNILAGAAGYTYGNNAVWQMHKKGETFVIPALTDWKDALRRPGAESMRFVRKLFEMRSFSELVPAQELIVSPNPEGENHIRAAKQRDGDFAVIYLANPQEFELDLSLLNSDRFTAFWYDPRNGSRFKLPEFGIAQKVWTAPSVPDDADWVLVIEAK</sequence>
<organism evidence="3 4">
    <name type="scientific">Algoriphagus hitonicola</name>
    <dbReference type="NCBI Taxonomy" id="435880"/>
    <lineage>
        <taxon>Bacteria</taxon>
        <taxon>Pseudomonadati</taxon>
        <taxon>Bacteroidota</taxon>
        <taxon>Cytophagia</taxon>
        <taxon>Cytophagales</taxon>
        <taxon>Cyclobacteriaceae</taxon>
        <taxon>Algoriphagus</taxon>
    </lineage>
</organism>
<evidence type="ECO:0000313" key="3">
    <source>
        <dbReference type="EMBL" id="SFG65358.1"/>
    </source>
</evidence>
<dbReference type="SUPFAM" id="SSF51445">
    <property type="entry name" value="(Trans)glycosidases"/>
    <property type="match status" value="1"/>
</dbReference>